<accession>A0A849AEK5</accession>
<dbReference type="PANTHER" id="PTHR16305">
    <property type="entry name" value="TESTICULAR SOLUBLE ADENYLYL CYCLASE"/>
    <property type="match status" value="1"/>
</dbReference>
<dbReference type="EMBL" id="JABENB010000001">
    <property type="protein sequence ID" value="NNG38925.1"/>
    <property type="molecule type" value="Genomic_DNA"/>
</dbReference>
<name>A0A849AEK5_9MICO</name>
<keyword evidence="5" id="KW-1185">Reference proteome</keyword>
<organism evidence="4 5">
    <name type="scientific">Flexivirga aerilata</name>
    <dbReference type="NCBI Taxonomy" id="1656889"/>
    <lineage>
        <taxon>Bacteria</taxon>
        <taxon>Bacillati</taxon>
        <taxon>Actinomycetota</taxon>
        <taxon>Actinomycetes</taxon>
        <taxon>Micrococcales</taxon>
        <taxon>Dermacoccaceae</taxon>
        <taxon>Flexivirga</taxon>
    </lineage>
</organism>
<evidence type="ECO:0000256" key="1">
    <source>
        <dbReference type="ARBA" id="ARBA00022741"/>
    </source>
</evidence>
<dbReference type="InterPro" id="IPR000792">
    <property type="entry name" value="Tscrpt_reg_LuxR_C"/>
</dbReference>
<sequence length="954" mass="101107">MSSPLAPTGPIFGRAAEVDDLAALLGDRGKSSVTLLGGDAGVGKTRLVAEVAQRCRDLGGRVLLGHCLDLGDSAGPYLPLSEMLRRLRQEEPERYADAAAGLAGLRPGGTTNPTEVFDAVASFLEQLAGDGPQLVVVEDVHWADRATRELLTYLFTRGLPDGVHLLATYRADDLHRRHPLRPQLAEWSRLPTVRRTGLQPLPPAAAEELVRHLRPQLGDVQTAAIVDRAGGNPFFTEELVAASGETVGAAGLPAELADLLLVRVDSLGDDVRQVLRAASVAGRSVRHTTLAQLAGIDAPRLETALRAALDGQVLVTTDDECYAFRHALQSEALYDDLLPGERVRLHSKLADLWADRDEPAAAAAVALHAERAGRVELAIEASVRAGEVAMGTAAPSNAVPHFERALSLASQHPELAGAVPVDLPQRTAEALLRSGDPHRAASLMRDALHEHSGPLPERAELVRLLASALLFTDLPQLPIAAFDEAVTWVDDPEHAAVHAALLALKGRTLMSEERYAEATVVVDDALTIARQGDSAAVVIDLMTTRAKLDGLTGDYTGAVAGLEANRQKARAHHDVQGELRALHQLAGLQSRAGQHQAAYDTYALATRRADEGHASGDTHALSSRTFGAVLAAKRGDWAVANALLELDFPVSPMFEAGFDVVRMQLALMRGDTATARAAFPAVRAVWTQDMFLLVNAGPAMVEVFGAEGDPAAAVRMYDETLATARDVWKLHVFDAQLHLTAVLLQVLADVVRANPGARSQWQPAADAGLAVLEGVVADRGTDQVLGLESRAWLARARAELLRFAWAGVGAPDGALIDQFRSAAALFDECGFPYDRAACEIQLARALFAAGDRAQARDVASRVADTGRALGAPQVIAAARVEVSGPRSAADGALTGREAEVLRLVAEGRTNGQIAAELFISPKTASVHVSNILAKLGAATRTEAADLARQQGLLG</sequence>
<reference evidence="4 5" key="1">
    <citation type="submission" date="2020-05" db="EMBL/GenBank/DDBJ databases">
        <title>Flexivirga sp. ID2601S isolated from air conditioner.</title>
        <authorList>
            <person name="Kim D.H."/>
        </authorList>
    </citation>
    <scope>NUCLEOTIDE SEQUENCE [LARGE SCALE GENOMIC DNA]</scope>
    <source>
        <strain evidence="4 5">ID2601S</strain>
    </source>
</reference>
<dbReference type="PRINTS" id="PR00038">
    <property type="entry name" value="HTHLUXR"/>
</dbReference>
<dbReference type="InterPro" id="IPR027417">
    <property type="entry name" value="P-loop_NTPase"/>
</dbReference>
<feature type="domain" description="HTH luxR-type" evidence="3">
    <location>
        <begin position="886"/>
        <end position="951"/>
    </location>
</feature>
<dbReference type="Proteomes" id="UP000557772">
    <property type="component" value="Unassembled WGS sequence"/>
</dbReference>
<dbReference type="GO" id="GO:0006355">
    <property type="term" value="P:regulation of DNA-templated transcription"/>
    <property type="evidence" value="ECO:0007669"/>
    <property type="project" value="InterPro"/>
</dbReference>
<keyword evidence="1" id="KW-0547">Nucleotide-binding</keyword>
<dbReference type="PROSITE" id="PS50043">
    <property type="entry name" value="HTH_LUXR_2"/>
    <property type="match status" value="1"/>
</dbReference>
<dbReference type="SUPFAM" id="SSF48452">
    <property type="entry name" value="TPR-like"/>
    <property type="match status" value="2"/>
</dbReference>
<dbReference type="Gene3D" id="3.40.50.300">
    <property type="entry name" value="P-loop containing nucleotide triphosphate hydrolases"/>
    <property type="match status" value="1"/>
</dbReference>
<dbReference type="GO" id="GO:0004016">
    <property type="term" value="F:adenylate cyclase activity"/>
    <property type="evidence" value="ECO:0007669"/>
    <property type="project" value="TreeGrafter"/>
</dbReference>
<dbReference type="GO" id="GO:0003677">
    <property type="term" value="F:DNA binding"/>
    <property type="evidence" value="ECO:0007669"/>
    <property type="project" value="InterPro"/>
</dbReference>
<dbReference type="Gene3D" id="1.25.40.10">
    <property type="entry name" value="Tetratricopeptide repeat domain"/>
    <property type="match status" value="1"/>
</dbReference>
<evidence type="ECO:0000256" key="2">
    <source>
        <dbReference type="ARBA" id="ARBA00022840"/>
    </source>
</evidence>
<evidence type="ECO:0000313" key="4">
    <source>
        <dbReference type="EMBL" id="NNG38925.1"/>
    </source>
</evidence>
<dbReference type="SUPFAM" id="SSF52540">
    <property type="entry name" value="P-loop containing nucleoside triphosphate hydrolases"/>
    <property type="match status" value="1"/>
</dbReference>
<evidence type="ECO:0000313" key="5">
    <source>
        <dbReference type="Proteomes" id="UP000557772"/>
    </source>
</evidence>
<keyword evidence="2" id="KW-0067">ATP-binding</keyword>
<dbReference type="InterPro" id="IPR016032">
    <property type="entry name" value="Sig_transdc_resp-reg_C-effctor"/>
</dbReference>
<comment type="caution">
    <text evidence="4">The sequence shown here is derived from an EMBL/GenBank/DDBJ whole genome shotgun (WGS) entry which is preliminary data.</text>
</comment>
<dbReference type="Gene3D" id="1.10.10.10">
    <property type="entry name" value="Winged helix-like DNA-binding domain superfamily/Winged helix DNA-binding domain"/>
    <property type="match status" value="1"/>
</dbReference>
<dbReference type="AlphaFoldDB" id="A0A849AEK5"/>
<dbReference type="SMART" id="SM00421">
    <property type="entry name" value="HTH_LUXR"/>
    <property type="match status" value="1"/>
</dbReference>
<dbReference type="Pfam" id="PF13191">
    <property type="entry name" value="AAA_16"/>
    <property type="match status" value="1"/>
</dbReference>
<dbReference type="GO" id="GO:0005524">
    <property type="term" value="F:ATP binding"/>
    <property type="evidence" value="ECO:0007669"/>
    <property type="project" value="UniProtKB-KW"/>
</dbReference>
<dbReference type="PANTHER" id="PTHR16305:SF35">
    <property type="entry name" value="TRANSCRIPTIONAL ACTIVATOR DOMAIN"/>
    <property type="match status" value="1"/>
</dbReference>
<dbReference type="CDD" id="cd06170">
    <property type="entry name" value="LuxR_C_like"/>
    <property type="match status" value="1"/>
</dbReference>
<dbReference type="SUPFAM" id="SSF46894">
    <property type="entry name" value="C-terminal effector domain of the bipartite response regulators"/>
    <property type="match status" value="1"/>
</dbReference>
<dbReference type="InterPro" id="IPR041664">
    <property type="entry name" value="AAA_16"/>
</dbReference>
<dbReference type="RefSeq" id="WP_171153214.1">
    <property type="nucleotide sequence ID" value="NZ_JABENB010000001.1"/>
</dbReference>
<dbReference type="InterPro" id="IPR036388">
    <property type="entry name" value="WH-like_DNA-bd_sf"/>
</dbReference>
<dbReference type="GO" id="GO:0005737">
    <property type="term" value="C:cytoplasm"/>
    <property type="evidence" value="ECO:0007669"/>
    <property type="project" value="TreeGrafter"/>
</dbReference>
<dbReference type="InterPro" id="IPR011990">
    <property type="entry name" value="TPR-like_helical_dom_sf"/>
</dbReference>
<dbReference type="Pfam" id="PF00196">
    <property type="entry name" value="GerE"/>
    <property type="match status" value="1"/>
</dbReference>
<proteinExistence type="predicted"/>
<gene>
    <name evidence="4" type="ORF">HJ588_06510</name>
</gene>
<evidence type="ECO:0000259" key="3">
    <source>
        <dbReference type="PROSITE" id="PS50043"/>
    </source>
</evidence>
<protein>
    <submittedName>
        <fullName evidence="4">AAA family ATPase</fullName>
    </submittedName>
</protein>